<evidence type="ECO:0000313" key="2">
    <source>
        <dbReference type="Proteomes" id="UP001148838"/>
    </source>
</evidence>
<comment type="caution">
    <text evidence="1">The sequence shown here is derived from an EMBL/GenBank/DDBJ whole genome shotgun (WGS) entry which is preliminary data.</text>
</comment>
<gene>
    <name evidence="1" type="ORF">ANN_01508</name>
</gene>
<sequence length="84" mass="9904">MSFKWRILSNKEVHSLCNESKMKDKLDRMCNKSPRRKQIKRILEGVPVGRTPLGRSRLRYLDKLEKDMTTLKICDHRKTSASNT</sequence>
<dbReference type="EMBL" id="JAJSOF020000003">
    <property type="protein sequence ID" value="KAJ4450101.1"/>
    <property type="molecule type" value="Genomic_DNA"/>
</dbReference>
<reference evidence="1 2" key="1">
    <citation type="journal article" date="2022" name="Allergy">
        <title>Genome assembly and annotation of Periplaneta americana reveal a comprehensive cockroach allergen profile.</title>
        <authorList>
            <person name="Wang L."/>
            <person name="Xiong Q."/>
            <person name="Saelim N."/>
            <person name="Wang L."/>
            <person name="Nong W."/>
            <person name="Wan A.T."/>
            <person name="Shi M."/>
            <person name="Liu X."/>
            <person name="Cao Q."/>
            <person name="Hui J.H.L."/>
            <person name="Sookrung N."/>
            <person name="Leung T.F."/>
            <person name="Tungtrongchitr A."/>
            <person name="Tsui S.K.W."/>
        </authorList>
    </citation>
    <scope>NUCLEOTIDE SEQUENCE [LARGE SCALE GENOMIC DNA]</scope>
    <source>
        <strain evidence="1">PWHHKU_190912</strain>
    </source>
</reference>
<protein>
    <submittedName>
        <fullName evidence="1">Uncharacterized protein</fullName>
    </submittedName>
</protein>
<evidence type="ECO:0000313" key="1">
    <source>
        <dbReference type="EMBL" id="KAJ4450101.1"/>
    </source>
</evidence>
<accession>A0ABQ8TTR4</accession>
<proteinExistence type="predicted"/>
<organism evidence="1 2">
    <name type="scientific">Periplaneta americana</name>
    <name type="common">American cockroach</name>
    <name type="synonym">Blatta americana</name>
    <dbReference type="NCBI Taxonomy" id="6978"/>
    <lineage>
        <taxon>Eukaryota</taxon>
        <taxon>Metazoa</taxon>
        <taxon>Ecdysozoa</taxon>
        <taxon>Arthropoda</taxon>
        <taxon>Hexapoda</taxon>
        <taxon>Insecta</taxon>
        <taxon>Pterygota</taxon>
        <taxon>Neoptera</taxon>
        <taxon>Polyneoptera</taxon>
        <taxon>Dictyoptera</taxon>
        <taxon>Blattodea</taxon>
        <taxon>Blattoidea</taxon>
        <taxon>Blattidae</taxon>
        <taxon>Blattinae</taxon>
        <taxon>Periplaneta</taxon>
    </lineage>
</organism>
<dbReference type="Proteomes" id="UP001148838">
    <property type="component" value="Unassembled WGS sequence"/>
</dbReference>
<keyword evidence="2" id="KW-1185">Reference proteome</keyword>
<name>A0ABQ8TTR4_PERAM</name>